<dbReference type="GO" id="GO:0004582">
    <property type="term" value="F:dolichyl-phosphate beta-D-mannosyltransferase activity"/>
    <property type="evidence" value="ECO:0007669"/>
    <property type="project" value="InterPro"/>
</dbReference>
<dbReference type="GO" id="GO:0009247">
    <property type="term" value="P:glycolipid biosynthetic process"/>
    <property type="evidence" value="ECO:0007669"/>
    <property type="project" value="TreeGrafter"/>
</dbReference>
<dbReference type="InterPro" id="IPR029044">
    <property type="entry name" value="Nucleotide-diphossugar_trans"/>
</dbReference>
<keyword evidence="2" id="KW-0328">Glycosyltransferase</keyword>
<dbReference type="EMBL" id="SOHL01000027">
    <property type="protein sequence ID" value="TFD68168.1"/>
    <property type="molecule type" value="Genomic_DNA"/>
</dbReference>
<dbReference type="Pfam" id="PF00535">
    <property type="entry name" value="Glycos_transf_2"/>
    <property type="match status" value="1"/>
</dbReference>
<name>A0A4R9AQR6_9MICO</name>
<feature type="domain" description="Glycosyltransferase 2-like" evidence="4">
    <location>
        <begin position="5"/>
        <end position="168"/>
    </location>
</feature>
<organism evidence="5 6">
    <name type="scientific">Cryobacterium gelidum</name>
    <dbReference type="NCBI Taxonomy" id="1259164"/>
    <lineage>
        <taxon>Bacteria</taxon>
        <taxon>Bacillati</taxon>
        <taxon>Actinomycetota</taxon>
        <taxon>Actinomycetes</taxon>
        <taxon>Micrococcales</taxon>
        <taxon>Microbacteriaceae</taxon>
        <taxon>Cryobacterium</taxon>
    </lineage>
</organism>
<dbReference type="Proteomes" id="UP000297983">
    <property type="component" value="Unassembled WGS sequence"/>
</dbReference>
<evidence type="ECO:0000256" key="1">
    <source>
        <dbReference type="ARBA" id="ARBA00006739"/>
    </source>
</evidence>
<dbReference type="AlphaFoldDB" id="A0A4R9AQR6"/>
<accession>A0A4R9AQR6</accession>
<comment type="similarity">
    <text evidence="1">Belongs to the glycosyltransferase 2 family.</text>
</comment>
<evidence type="ECO:0000313" key="5">
    <source>
        <dbReference type="EMBL" id="TFD68168.1"/>
    </source>
</evidence>
<keyword evidence="3" id="KW-0808">Transferase</keyword>
<proteinExistence type="inferred from homology"/>
<dbReference type="FunFam" id="3.90.550.10:FF:000122">
    <property type="entry name" value="Dolichol-phosphate mannosyltransferase subunit 1"/>
    <property type="match status" value="1"/>
</dbReference>
<dbReference type="RefSeq" id="WP_134552559.1">
    <property type="nucleotide sequence ID" value="NZ_SOHL01000027.1"/>
</dbReference>
<dbReference type="InterPro" id="IPR001173">
    <property type="entry name" value="Glyco_trans_2-like"/>
</dbReference>
<evidence type="ECO:0000313" key="6">
    <source>
        <dbReference type="Proteomes" id="UP000297983"/>
    </source>
</evidence>
<dbReference type="GO" id="GO:0016020">
    <property type="term" value="C:membrane"/>
    <property type="evidence" value="ECO:0007669"/>
    <property type="project" value="GOC"/>
</dbReference>
<evidence type="ECO:0000256" key="2">
    <source>
        <dbReference type="ARBA" id="ARBA00022676"/>
    </source>
</evidence>
<gene>
    <name evidence="5" type="ORF">E3T50_13370</name>
</gene>
<dbReference type="InterPro" id="IPR039528">
    <property type="entry name" value="DPM1-like"/>
</dbReference>
<dbReference type="SUPFAM" id="SSF53448">
    <property type="entry name" value="Nucleotide-diphospho-sugar transferases"/>
    <property type="match status" value="1"/>
</dbReference>
<dbReference type="Gene3D" id="3.90.550.10">
    <property type="entry name" value="Spore Coat Polysaccharide Biosynthesis Protein SpsA, Chain A"/>
    <property type="match status" value="1"/>
</dbReference>
<dbReference type="PANTHER" id="PTHR43398">
    <property type="entry name" value="DOLICHOL-PHOSPHATE MANNOSYLTRANSFERASE SUBUNIT 1"/>
    <property type="match status" value="1"/>
</dbReference>
<comment type="caution">
    <text evidence="5">The sequence shown here is derived from an EMBL/GenBank/DDBJ whole genome shotgun (WGS) entry which is preliminary data.</text>
</comment>
<dbReference type="PANTHER" id="PTHR43398:SF1">
    <property type="entry name" value="DOLICHOL-PHOSPHATE MANNOSYLTRANSFERASE SUBUNIT 1"/>
    <property type="match status" value="1"/>
</dbReference>
<dbReference type="CDD" id="cd06442">
    <property type="entry name" value="DPM1_like"/>
    <property type="match status" value="1"/>
</dbReference>
<evidence type="ECO:0000259" key="4">
    <source>
        <dbReference type="Pfam" id="PF00535"/>
    </source>
</evidence>
<protein>
    <submittedName>
        <fullName evidence="5">Polyprenol monophosphomannose synthase</fullName>
    </submittedName>
</protein>
<reference evidence="5 6" key="1">
    <citation type="submission" date="2019-03" db="EMBL/GenBank/DDBJ databases">
        <title>Genomics of glacier-inhabiting Cryobacterium strains.</title>
        <authorList>
            <person name="Liu Q."/>
            <person name="Xin Y.-H."/>
        </authorList>
    </citation>
    <scope>NUCLEOTIDE SEQUENCE [LARGE SCALE GENOMIC DNA]</scope>
    <source>
        <strain evidence="5 6">Hz16</strain>
    </source>
</reference>
<sequence length="248" mass="27372">MRTLVVVPTYCEAETVEAIIERVLAAGPLLHVLIVDDNSPDGTGELAKSVAAKESRLFVLERPGKAGLGAAYIAGFEWALQRDYEVIVEMDADGSHQPEELPLLLTAVEAGAGLAVGTRWMPGGRVLNWPRRSKLISRAGTLYARLLLGSKLRDITSGFRAFRATTLYEVLRREISSHGYSFQIEMAWNVERSGAFIVEVPITFIERAHGNSKMSSRIVIEAIGRVTHWGITRRRTRVQANSLTADSR</sequence>
<keyword evidence="6" id="KW-1185">Reference proteome</keyword>
<evidence type="ECO:0000256" key="3">
    <source>
        <dbReference type="ARBA" id="ARBA00022679"/>
    </source>
</evidence>